<feature type="compositionally biased region" description="Basic residues" evidence="1">
    <location>
        <begin position="1"/>
        <end position="18"/>
    </location>
</feature>
<dbReference type="EMBL" id="BARS01007777">
    <property type="protein sequence ID" value="GAF69221.1"/>
    <property type="molecule type" value="Genomic_DNA"/>
</dbReference>
<feature type="non-terminal residue" evidence="2">
    <location>
        <position position="72"/>
    </location>
</feature>
<proteinExistence type="predicted"/>
<evidence type="ECO:0000256" key="1">
    <source>
        <dbReference type="SAM" id="MobiDB-lite"/>
    </source>
</evidence>
<protein>
    <submittedName>
        <fullName evidence="2">Uncharacterized protein</fullName>
    </submittedName>
</protein>
<reference evidence="2" key="1">
    <citation type="journal article" date="2014" name="Front. Microbiol.">
        <title>High frequency of phylogenetically diverse reductive dehalogenase-homologous genes in deep subseafloor sedimentary metagenomes.</title>
        <authorList>
            <person name="Kawai M."/>
            <person name="Futagami T."/>
            <person name="Toyoda A."/>
            <person name="Takaki Y."/>
            <person name="Nishi S."/>
            <person name="Hori S."/>
            <person name="Arai W."/>
            <person name="Tsubouchi T."/>
            <person name="Morono Y."/>
            <person name="Uchiyama I."/>
            <person name="Ito T."/>
            <person name="Fujiyama A."/>
            <person name="Inagaki F."/>
            <person name="Takami H."/>
        </authorList>
    </citation>
    <scope>NUCLEOTIDE SEQUENCE</scope>
    <source>
        <strain evidence="2">Expedition CK06-06</strain>
    </source>
</reference>
<organism evidence="2">
    <name type="scientific">marine sediment metagenome</name>
    <dbReference type="NCBI Taxonomy" id="412755"/>
    <lineage>
        <taxon>unclassified sequences</taxon>
        <taxon>metagenomes</taxon>
        <taxon>ecological metagenomes</taxon>
    </lineage>
</organism>
<feature type="compositionally biased region" description="Basic and acidic residues" evidence="1">
    <location>
        <begin position="46"/>
        <end position="61"/>
    </location>
</feature>
<dbReference type="AlphaFoldDB" id="X0S1T1"/>
<gene>
    <name evidence="2" type="ORF">S01H1_14919</name>
</gene>
<evidence type="ECO:0000313" key="2">
    <source>
        <dbReference type="EMBL" id="GAF69221.1"/>
    </source>
</evidence>
<sequence length="72" mass="8450">MDVKMTSKKNKQKNKTSKTRQLFNENKKENYQSQLLKELKSSIAANKEENPAEKSNNEDKSTPIIIFKKNQY</sequence>
<comment type="caution">
    <text evidence="2">The sequence shown here is derived from an EMBL/GenBank/DDBJ whole genome shotgun (WGS) entry which is preliminary data.</text>
</comment>
<feature type="region of interest" description="Disordered" evidence="1">
    <location>
        <begin position="1"/>
        <end position="72"/>
    </location>
</feature>
<name>X0S1T1_9ZZZZ</name>
<accession>X0S1T1</accession>